<evidence type="ECO:0000256" key="2">
    <source>
        <dbReference type="SAM" id="Phobius"/>
    </source>
</evidence>
<evidence type="ECO:0000313" key="4">
    <source>
        <dbReference type="Proteomes" id="UP001412239"/>
    </source>
</evidence>
<name>A0A292Q2G1_9PEZI</name>
<sequence>MTDLGTSPATHQPPQPSAGWKTIGGQRECYDEGDCLNPSHSLVSEKLRERGEDDVVIFDYSLNPDYLSARDEDFGDADYEDSDYDVFFRVPKDGLMGSDQLEQIVDQAREPRPMPSQGPRLGIIDFPQCYDTSDGNLLNLMAGKLRLITERGATFRDEHSKRVEALPGHGRFRTGVSLRVPSKRLLESSGSDLSETRFTLFVSYPYFGEPNGEIPLGARSESVRLLDFKGLGVYERHGGGRITGGSRIEIEEVLVHQARYMIFDNYTMAAFRSKEDPARNQVPLHRFQERIGAFRAMVHMIANRTGLELSTFVKLQASLYKLEDDIDQMISDEGKEGVDAQERRQRGRGLLTSINRLSTSLFAAISVAERQITVLQDLHSMFLTSYRTKTSGRRVGSRNPFHRNTVLIPVLSENREQIWPSTLDTIDEVVRERKAFIGKIKELVENTDIKRKILSGFLKSDQAEAAPSERTAQEAKKAMEATKEAIERTQAQVVQQVQTLSGFAIVTTAFLPLSFCAEYYSMGNIKEWEDKDHSLLDFWLATGPVLAGVLLLTLLVVCWKRQFMERPKGYLEKGFGYAWEKLSLSGRRRESDPENQGASSGTNAKD</sequence>
<reference evidence="3" key="1">
    <citation type="submission" date="2015-10" db="EMBL/GenBank/DDBJ databases">
        <authorList>
            <person name="Regsiter A."/>
            <person name="william w."/>
        </authorList>
    </citation>
    <scope>NUCLEOTIDE SEQUENCE</scope>
    <source>
        <strain evidence="3">Montdore</strain>
    </source>
</reference>
<keyword evidence="4" id="KW-1185">Reference proteome</keyword>
<dbReference type="Proteomes" id="UP001412239">
    <property type="component" value="Unassembled WGS sequence"/>
</dbReference>
<organism evidence="3 4">
    <name type="scientific">Tuber aestivum</name>
    <name type="common">summer truffle</name>
    <dbReference type="NCBI Taxonomy" id="59557"/>
    <lineage>
        <taxon>Eukaryota</taxon>
        <taxon>Fungi</taxon>
        <taxon>Dikarya</taxon>
        <taxon>Ascomycota</taxon>
        <taxon>Pezizomycotina</taxon>
        <taxon>Pezizomycetes</taxon>
        <taxon>Pezizales</taxon>
        <taxon>Tuberaceae</taxon>
        <taxon>Tuber</taxon>
    </lineage>
</organism>
<dbReference type="Gene3D" id="1.20.58.340">
    <property type="entry name" value="Magnesium transport protein CorA, transmembrane region"/>
    <property type="match status" value="1"/>
</dbReference>
<keyword evidence="2" id="KW-1133">Transmembrane helix</keyword>
<feature type="transmembrane region" description="Helical" evidence="2">
    <location>
        <begin position="538"/>
        <end position="559"/>
    </location>
</feature>
<feature type="compositionally biased region" description="Polar residues" evidence="1">
    <location>
        <begin position="1"/>
        <end position="10"/>
    </location>
</feature>
<evidence type="ECO:0000256" key="1">
    <source>
        <dbReference type="SAM" id="MobiDB-lite"/>
    </source>
</evidence>
<dbReference type="AlphaFoldDB" id="A0A292Q2G1"/>
<dbReference type="EMBL" id="LN890981">
    <property type="protein sequence ID" value="CUS12900.1"/>
    <property type="molecule type" value="Genomic_DNA"/>
</dbReference>
<feature type="region of interest" description="Disordered" evidence="1">
    <location>
        <begin position="1"/>
        <end position="24"/>
    </location>
</feature>
<protein>
    <submittedName>
        <fullName evidence="3">Uncharacterized protein</fullName>
    </submittedName>
</protein>
<keyword evidence="2" id="KW-0812">Transmembrane</keyword>
<keyword evidence="2" id="KW-0472">Membrane</keyword>
<accession>A0A292Q2G1</accession>
<feature type="region of interest" description="Disordered" evidence="1">
    <location>
        <begin position="585"/>
        <end position="606"/>
    </location>
</feature>
<feature type="compositionally biased region" description="Polar residues" evidence="1">
    <location>
        <begin position="594"/>
        <end position="606"/>
    </location>
</feature>
<gene>
    <name evidence="3" type="ORF">GSTUAT00003020001</name>
</gene>
<proteinExistence type="predicted"/>
<evidence type="ECO:0000313" key="3">
    <source>
        <dbReference type="EMBL" id="CUS12900.1"/>
    </source>
</evidence>